<dbReference type="Gene3D" id="1.10.1740.10">
    <property type="match status" value="1"/>
</dbReference>
<evidence type="ECO:0000313" key="7">
    <source>
        <dbReference type="EMBL" id="GAA4091111.1"/>
    </source>
</evidence>
<accession>A0ABP7WLT5</accession>
<keyword evidence="4" id="KW-0804">Transcription</keyword>
<protein>
    <submittedName>
        <fullName evidence="7">Sigma-70 family RNA polymerase sigma factor</fullName>
    </submittedName>
</protein>
<gene>
    <name evidence="7" type="ORF">GCM10022392_11160</name>
</gene>
<dbReference type="InterPro" id="IPR013325">
    <property type="entry name" value="RNA_pol_sigma_r2"/>
</dbReference>
<dbReference type="InterPro" id="IPR013324">
    <property type="entry name" value="RNA_pol_sigma_r3/r4-like"/>
</dbReference>
<dbReference type="InterPro" id="IPR014284">
    <property type="entry name" value="RNA_pol_sigma-70_dom"/>
</dbReference>
<dbReference type="CDD" id="cd06171">
    <property type="entry name" value="Sigma70_r4"/>
    <property type="match status" value="1"/>
</dbReference>
<dbReference type="SUPFAM" id="SSF88946">
    <property type="entry name" value="Sigma2 domain of RNA polymerase sigma factors"/>
    <property type="match status" value="1"/>
</dbReference>
<proteinExistence type="inferred from homology"/>
<keyword evidence="8" id="KW-1185">Reference proteome</keyword>
<name>A0ABP7WLT5_9SPHI</name>
<feature type="domain" description="RNA polymerase sigma factor 70 region 4 type 2" evidence="6">
    <location>
        <begin position="127"/>
        <end position="177"/>
    </location>
</feature>
<evidence type="ECO:0000256" key="3">
    <source>
        <dbReference type="ARBA" id="ARBA00023082"/>
    </source>
</evidence>
<evidence type="ECO:0000256" key="1">
    <source>
        <dbReference type="ARBA" id="ARBA00010641"/>
    </source>
</evidence>
<dbReference type="InterPro" id="IPR039425">
    <property type="entry name" value="RNA_pol_sigma-70-like"/>
</dbReference>
<feature type="domain" description="RNA polymerase sigma-70 region 2" evidence="5">
    <location>
        <begin position="34"/>
        <end position="100"/>
    </location>
</feature>
<dbReference type="InterPro" id="IPR036388">
    <property type="entry name" value="WH-like_DNA-bd_sf"/>
</dbReference>
<organism evidence="7 8">
    <name type="scientific">Mucilaginibacter panaciglaebae</name>
    <dbReference type="NCBI Taxonomy" id="502331"/>
    <lineage>
        <taxon>Bacteria</taxon>
        <taxon>Pseudomonadati</taxon>
        <taxon>Bacteroidota</taxon>
        <taxon>Sphingobacteriia</taxon>
        <taxon>Sphingobacteriales</taxon>
        <taxon>Sphingobacteriaceae</taxon>
        <taxon>Mucilaginibacter</taxon>
    </lineage>
</organism>
<dbReference type="EMBL" id="BAABCV010000003">
    <property type="protein sequence ID" value="GAA4091111.1"/>
    <property type="molecule type" value="Genomic_DNA"/>
</dbReference>
<sequence length="187" mass="21852">MVTCCNNPFIFASYHKNLPTITVAHKEIVFKQIFEANSKKIFHLCYGYTGDDDAANDLLQETFLKVWQNLDKFRNQAMISTWIYRIAVNTCLTYLRSEKRQAKDELTPQIAETKMEEVSEKNEQVALLYKCIAKLEESERIIITMVLDELPYSEIAEISGISEGNLRVKIHRIKQKLTELYNQHERL</sequence>
<dbReference type="Pfam" id="PF08281">
    <property type="entry name" value="Sigma70_r4_2"/>
    <property type="match status" value="1"/>
</dbReference>
<dbReference type="InterPro" id="IPR007627">
    <property type="entry name" value="RNA_pol_sigma70_r2"/>
</dbReference>
<dbReference type="PANTHER" id="PTHR43133">
    <property type="entry name" value="RNA POLYMERASE ECF-TYPE SIGMA FACTO"/>
    <property type="match status" value="1"/>
</dbReference>
<evidence type="ECO:0000313" key="8">
    <source>
        <dbReference type="Proteomes" id="UP001500841"/>
    </source>
</evidence>
<dbReference type="SUPFAM" id="SSF88659">
    <property type="entry name" value="Sigma3 and sigma4 domains of RNA polymerase sigma factors"/>
    <property type="match status" value="1"/>
</dbReference>
<dbReference type="Proteomes" id="UP001500841">
    <property type="component" value="Unassembled WGS sequence"/>
</dbReference>
<evidence type="ECO:0000259" key="5">
    <source>
        <dbReference type="Pfam" id="PF04542"/>
    </source>
</evidence>
<keyword evidence="2" id="KW-0805">Transcription regulation</keyword>
<dbReference type="NCBIfam" id="TIGR02937">
    <property type="entry name" value="sigma70-ECF"/>
    <property type="match status" value="1"/>
</dbReference>
<evidence type="ECO:0000256" key="4">
    <source>
        <dbReference type="ARBA" id="ARBA00023163"/>
    </source>
</evidence>
<dbReference type="Gene3D" id="1.10.10.10">
    <property type="entry name" value="Winged helix-like DNA-binding domain superfamily/Winged helix DNA-binding domain"/>
    <property type="match status" value="1"/>
</dbReference>
<dbReference type="InterPro" id="IPR013249">
    <property type="entry name" value="RNA_pol_sigma70_r4_t2"/>
</dbReference>
<reference evidence="8" key="1">
    <citation type="journal article" date="2019" name="Int. J. Syst. Evol. Microbiol.">
        <title>The Global Catalogue of Microorganisms (GCM) 10K type strain sequencing project: providing services to taxonomists for standard genome sequencing and annotation.</title>
        <authorList>
            <consortium name="The Broad Institute Genomics Platform"/>
            <consortium name="The Broad Institute Genome Sequencing Center for Infectious Disease"/>
            <person name="Wu L."/>
            <person name="Ma J."/>
        </authorList>
    </citation>
    <scope>NUCLEOTIDE SEQUENCE [LARGE SCALE GENOMIC DNA]</scope>
    <source>
        <strain evidence="8">JCM 17085</strain>
    </source>
</reference>
<evidence type="ECO:0000256" key="2">
    <source>
        <dbReference type="ARBA" id="ARBA00023015"/>
    </source>
</evidence>
<evidence type="ECO:0000259" key="6">
    <source>
        <dbReference type="Pfam" id="PF08281"/>
    </source>
</evidence>
<comment type="caution">
    <text evidence="7">The sequence shown here is derived from an EMBL/GenBank/DDBJ whole genome shotgun (WGS) entry which is preliminary data.</text>
</comment>
<dbReference type="Pfam" id="PF04542">
    <property type="entry name" value="Sigma70_r2"/>
    <property type="match status" value="1"/>
</dbReference>
<dbReference type="PANTHER" id="PTHR43133:SF45">
    <property type="entry name" value="RNA POLYMERASE ECF-TYPE SIGMA FACTOR"/>
    <property type="match status" value="1"/>
</dbReference>
<comment type="similarity">
    <text evidence="1">Belongs to the sigma-70 factor family. ECF subfamily.</text>
</comment>
<keyword evidence="3" id="KW-0731">Sigma factor</keyword>